<keyword evidence="2" id="KW-1185">Reference proteome</keyword>
<dbReference type="InterPro" id="IPR004401">
    <property type="entry name" value="YbaB/EbfC"/>
</dbReference>
<reference evidence="1 2" key="1">
    <citation type="submission" date="2019-10" db="EMBL/GenBank/DDBJ databases">
        <title>Nonomuraea sp. nov., isolated from Phyllanthus amarus.</title>
        <authorList>
            <person name="Klykleung N."/>
            <person name="Tanasupawat S."/>
        </authorList>
    </citation>
    <scope>NUCLEOTIDE SEQUENCE [LARGE SCALE GENOMIC DNA]</scope>
    <source>
        <strain evidence="1 2">PA1-10</strain>
    </source>
</reference>
<name>A0A5C4WXQ4_9ACTN</name>
<dbReference type="Proteomes" id="UP000312512">
    <property type="component" value="Unassembled WGS sequence"/>
</dbReference>
<dbReference type="AlphaFoldDB" id="A0A5C4WXQ4"/>
<dbReference type="InterPro" id="IPR036894">
    <property type="entry name" value="YbaB-like_sf"/>
</dbReference>
<dbReference type="EMBL" id="VDLX02000001">
    <property type="protein sequence ID" value="KAB8197645.1"/>
    <property type="molecule type" value="Genomic_DNA"/>
</dbReference>
<protein>
    <submittedName>
        <fullName evidence="1">Uncharacterized protein</fullName>
    </submittedName>
</protein>
<dbReference type="Pfam" id="PF02575">
    <property type="entry name" value="YbaB_DNA_bd"/>
    <property type="match status" value="1"/>
</dbReference>
<gene>
    <name evidence="1" type="ORF">FH608_003680</name>
</gene>
<accession>A0A5C4WXQ4</accession>
<dbReference type="GO" id="GO:0003677">
    <property type="term" value="F:DNA binding"/>
    <property type="evidence" value="ECO:0007669"/>
    <property type="project" value="InterPro"/>
</dbReference>
<dbReference type="Gene3D" id="3.30.1310.10">
    <property type="entry name" value="Nucleoid-associated protein YbaB-like domain"/>
    <property type="match status" value="1"/>
</dbReference>
<evidence type="ECO:0000313" key="2">
    <source>
        <dbReference type="Proteomes" id="UP000312512"/>
    </source>
</evidence>
<dbReference type="OrthoDB" id="3515762at2"/>
<evidence type="ECO:0000313" key="1">
    <source>
        <dbReference type="EMBL" id="KAB8197645.1"/>
    </source>
</evidence>
<dbReference type="SUPFAM" id="SSF82607">
    <property type="entry name" value="YbaB-like"/>
    <property type="match status" value="1"/>
</dbReference>
<organism evidence="1 2">
    <name type="scientific">Nonomuraea phyllanthi</name>
    <dbReference type="NCBI Taxonomy" id="2219224"/>
    <lineage>
        <taxon>Bacteria</taxon>
        <taxon>Bacillati</taxon>
        <taxon>Actinomycetota</taxon>
        <taxon>Actinomycetes</taxon>
        <taxon>Streptosporangiales</taxon>
        <taxon>Streptosporangiaceae</taxon>
        <taxon>Nonomuraea</taxon>
    </lineage>
</organism>
<sequence length="124" mass="12634">MIVGDAWEDGAGWTSDRLLAAADAIQADLEQVVGTGRAADGQVVATAGADGSVLEVAFGERAMRVGSQALAEHVCSAVADAQDDAAARVRELMGEAVEGFDLSAAEERLSGLIDPPPGAMPRRG</sequence>
<comment type="caution">
    <text evidence="1">The sequence shown here is derived from an EMBL/GenBank/DDBJ whole genome shotgun (WGS) entry which is preliminary data.</text>
</comment>
<proteinExistence type="predicted"/>